<gene>
    <name evidence="2" type="ORF">BLNAU_22972</name>
</gene>
<name>A0ABQ9WVP3_9EUKA</name>
<reference evidence="2 3" key="1">
    <citation type="journal article" date="2022" name="bioRxiv">
        <title>Genomics of Preaxostyla Flagellates Illuminates Evolutionary Transitions and the Path Towards Mitochondrial Loss.</title>
        <authorList>
            <person name="Novak L.V.F."/>
            <person name="Treitli S.C."/>
            <person name="Pyrih J."/>
            <person name="Halakuc P."/>
            <person name="Pipaliya S.V."/>
            <person name="Vacek V."/>
            <person name="Brzon O."/>
            <person name="Soukal P."/>
            <person name="Eme L."/>
            <person name="Dacks J.B."/>
            <person name="Karnkowska A."/>
            <person name="Elias M."/>
            <person name="Hampl V."/>
        </authorList>
    </citation>
    <scope>NUCLEOTIDE SEQUENCE [LARGE SCALE GENOMIC DNA]</scope>
    <source>
        <strain evidence="2">NAU3</strain>
        <tissue evidence="2">Gut</tissue>
    </source>
</reference>
<accession>A0ABQ9WVP3</accession>
<feature type="region of interest" description="Disordered" evidence="1">
    <location>
        <begin position="41"/>
        <end position="66"/>
    </location>
</feature>
<dbReference type="Proteomes" id="UP001281761">
    <property type="component" value="Unassembled WGS sequence"/>
</dbReference>
<sequence length="66" mass="7414">MSGIIADKGVIRRRMKNDTIEDSVKIPYGLPFIPYRVPIHPLQGPNPLQSPDPLQGTYMPKVEQAQ</sequence>
<comment type="caution">
    <text evidence="2">The sequence shown here is derived from an EMBL/GenBank/DDBJ whole genome shotgun (WGS) entry which is preliminary data.</text>
</comment>
<dbReference type="EMBL" id="JARBJD010000434">
    <property type="protein sequence ID" value="KAK2942100.1"/>
    <property type="molecule type" value="Genomic_DNA"/>
</dbReference>
<keyword evidence="3" id="KW-1185">Reference proteome</keyword>
<organism evidence="2 3">
    <name type="scientific">Blattamonas nauphoetae</name>
    <dbReference type="NCBI Taxonomy" id="2049346"/>
    <lineage>
        <taxon>Eukaryota</taxon>
        <taxon>Metamonada</taxon>
        <taxon>Preaxostyla</taxon>
        <taxon>Oxymonadida</taxon>
        <taxon>Blattamonas</taxon>
    </lineage>
</organism>
<protein>
    <submittedName>
        <fullName evidence="2">Uncharacterized protein</fullName>
    </submittedName>
</protein>
<proteinExistence type="predicted"/>
<evidence type="ECO:0000313" key="2">
    <source>
        <dbReference type="EMBL" id="KAK2942100.1"/>
    </source>
</evidence>
<evidence type="ECO:0000313" key="3">
    <source>
        <dbReference type="Proteomes" id="UP001281761"/>
    </source>
</evidence>
<evidence type="ECO:0000256" key="1">
    <source>
        <dbReference type="SAM" id="MobiDB-lite"/>
    </source>
</evidence>